<feature type="domain" description="Aminoacyl-transfer RNA synthetases class-II family profile" evidence="7">
    <location>
        <begin position="25"/>
        <end position="172"/>
    </location>
</feature>
<dbReference type="InterPro" id="IPR002317">
    <property type="entry name" value="Ser-tRNA-ligase_type_1"/>
</dbReference>
<dbReference type="InterPro" id="IPR045864">
    <property type="entry name" value="aa-tRNA-synth_II/BPL/LPL"/>
</dbReference>
<keyword evidence="9" id="KW-1185">Reference proteome</keyword>
<keyword evidence="2 8" id="KW-0436">Ligase</keyword>
<dbReference type="SUPFAM" id="SSF55681">
    <property type="entry name" value="Class II aaRS and biotin synthetases"/>
    <property type="match status" value="1"/>
</dbReference>
<evidence type="ECO:0000256" key="4">
    <source>
        <dbReference type="ARBA" id="ARBA00022840"/>
    </source>
</evidence>
<accession>A0A2G2VXP0</accession>
<dbReference type="Pfam" id="PF00587">
    <property type="entry name" value="tRNA-synt_2b"/>
    <property type="match status" value="1"/>
</dbReference>
<sequence length="172" mass="19627">MSKFLEMEIKGADVARGRGYYVKEAGVRLNQALINFALDFLEERGYTPLKTPFFVRNDIMAKYAQLAQFVEELCLVSLVTGDGDEKYLISTVEHSLCADQSKDHIPPSQLPLKYAGYLACFHIEAGSHGHDTLGIFRVHQFAKVVLFCLTSLDRNDSYYMHEEMIKTLEQFF</sequence>
<keyword evidence="3" id="KW-0547">Nucleotide-binding</keyword>
<evidence type="ECO:0000313" key="9">
    <source>
        <dbReference type="Proteomes" id="UP000224567"/>
    </source>
</evidence>
<gene>
    <name evidence="8" type="ORF">CQW23_21311</name>
</gene>
<dbReference type="GO" id="GO:0006434">
    <property type="term" value="P:seryl-tRNA aminoacylation"/>
    <property type="evidence" value="ECO:0007669"/>
    <property type="project" value="InterPro"/>
</dbReference>
<dbReference type="AlphaFoldDB" id="A0A2G2VXP0"/>
<evidence type="ECO:0000256" key="1">
    <source>
        <dbReference type="ARBA" id="ARBA00012840"/>
    </source>
</evidence>
<dbReference type="EC" id="6.1.1.11" evidence="1"/>
<proteinExistence type="predicted"/>
<dbReference type="EMBL" id="MLFT02000009">
    <property type="protein sequence ID" value="PHT37738.1"/>
    <property type="molecule type" value="Genomic_DNA"/>
</dbReference>
<keyword evidence="5" id="KW-0030">Aminoacyl-tRNA synthetase</keyword>
<dbReference type="Proteomes" id="UP000224567">
    <property type="component" value="Unassembled WGS sequence"/>
</dbReference>
<name>A0A2G2VXP0_CAPBA</name>
<dbReference type="PANTHER" id="PTHR11778">
    <property type="entry name" value="SERYL-TRNA SYNTHETASE"/>
    <property type="match status" value="1"/>
</dbReference>
<dbReference type="GO" id="GO:0004828">
    <property type="term" value="F:serine-tRNA ligase activity"/>
    <property type="evidence" value="ECO:0007669"/>
    <property type="project" value="UniProtKB-EC"/>
</dbReference>
<dbReference type="PROSITE" id="PS50862">
    <property type="entry name" value="AA_TRNA_LIGASE_II"/>
    <property type="match status" value="1"/>
</dbReference>
<comment type="caution">
    <text evidence="8">The sequence shown here is derived from an EMBL/GenBank/DDBJ whole genome shotgun (WGS) entry which is preliminary data.</text>
</comment>
<protein>
    <recommendedName>
        <fullName evidence="1">serine--tRNA ligase</fullName>
        <ecNumber evidence="1">6.1.1.11</ecNumber>
    </recommendedName>
    <alternativeName>
        <fullName evidence="6">Seryl-tRNA synthetase</fullName>
    </alternativeName>
</protein>
<dbReference type="OrthoDB" id="1740769at2759"/>
<dbReference type="STRING" id="33114.A0A2G2VXP0"/>
<evidence type="ECO:0000313" key="8">
    <source>
        <dbReference type="EMBL" id="PHT37738.1"/>
    </source>
</evidence>
<keyword evidence="4" id="KW-0067">ATP-binding</keyword>
<evidence type="ECO:0000256" key="5">
    <source>
        <dbReference type="ARBA" id="ARBA00023146"/>
    </source>
</evidence>
<organism evidence="8 9">
    <name type="scientific">Capsicum baccatum</name>
    <name type="common">Peruvian pepper</name>
    <dbReference type="NCBI Taxonomy" id="33114"/>
    <lineage>
        <taxon>Eukaryota</taxon>
        <taxon>Viridiplantae</taxon>
        <taxon>Streptophyta</taxon>
        <taxon>Embryophyta</taxon>
        <taxon>Tracheophyta</taxon>
        <taxon>Spermatophyta</taxon>
        <taxon>Magnoliopsida</taxon>
        <taxon>eudicotyledons</taxon>
        <taxon>Gunneridae</taxon>
        <taxon>Pentapetalae</taxon>
        <taxon>asterids</taxon>
        <taxon>lamiids</taxon>
        <taxon>Solanales</taxon>
        <taxon>Solanaceae</taxon>
        <taxon>Solanoideae</taxon>
        <taxon>Capsiceae</taxon>
        <taxon>Capsicum</taxon>
    </lineage>
</organism>
<dbReference type="Gene3D" id="3.30.930.10">
    <property type="entry name" value="Bira Bifunctional Protein, Domain 2"/>
    <property type="match status" value="1"/>
</dbReference>
<evidence type="ECO:0000259" key="7">
    <source>
        <dbReference type="PROSITE" id="PS50862"/>
    </source>
</evidence>
<reference evidence="8 9" key="1">
    <citation type="journal article" date="2017" name="Genome Biol.">
        <title>New reference genome sequences of hot pepper reveal the massive evolution of plant disease-resistance genes by retroduplication.</title>
        <authorList>
            <person name="Kim S."/>
            <person name="Park J."/>
            <person name="Yeom S.I."/>
            <person name="Kim Y.M."/>
            <person name="Seo E."/>
            <person name="Kim K.T."/>
            <person name="Kim M.S."/>
            <person name="Lee J.M."/>
            <person name="Cheong K."/>
            <person name="Shin H.S."/>
            <person name="Kim S.B."/>
            <person name="Han K."/>
            <person name="Lee J."/>
            <person name="Park M."/>
            <person name="Lee H.A."/>
            <person name="Lee H.Y."/>
            <person name="Lee Y."/>
            <person name="Oh S."/>
            <person name="Lee J.H."/>
            <person name="Choi E."/>
            <person name="Choi E."/>
            <person name="Lee S.E."/>
            <person name="Jeon J."/>
            <person name="Kim H."/>
            <person name="Choi G."/>
            <person name="Song H."/>
            <person name="Lee J."/>
            <person name="Lee S.C."/>
            <person name="Kwon J.K."/>
            <person name="Lee H.Y."/>
            <person name="Koo N."/>
            <person name="Hong Y."/>
            <person name="Kim R.W."/>
            <person name="Kang W.H."/>
            <person name="Huh J.H."/>
            <person name="Kang B.C."/>
            <person name="Yang T.J."/>
            <person name="Lee Y.H."/>
            <person name="Bennetzen J.L."/>
            <person name="Choi D."/>
        </authorList>
    </citation>
    <scope>NUCLEOTIDE SEQUENCE [LARGE SCALE GENOMIC DNA]</scope>
    <source>
        <strain evidence="9">cv. PBC81</strain>
    </source>
</reference>
<dbReference type="InterPro" id="IPR002314">
    <property type="entry name" value="aa-tRNA-synt_IIb"/>
</dbReference>
<dbReference type="GO" id="GO:0005524">
    <property type="term" value="F:ATP binding"/>
    <property type="evidence" value="ECO:0007669"/>
    <property type="project" value="UniProtKB-KW"/>
</dbReference>
<evidence type="ECO:0000256" key="2">
    <source>
        <dbReference type="ARBA" id="ARBA00022598"/>
    </source>
</evidence>
<evidence type="ECO:0000256" key="6">
    <source>
        <dbReference type="ARBA" id="ARBA00031113"/>
    </source>
</evidence>
<evidence type="ECO:0000256" key="3">
    <source>
        <dbReference type="ARBA" id="ARBA00022741"/>
    </source>
</evidence>
<dbReference type="InterPro" id="IPR006195">
    <property type="entry name" value="aa-tRNA-synth_II"/>
</dbReference>
<dbReference type="PRINTS" id="PR00981">
    <property type="entry name" value="TRNASYNTHSER"/>
</dbReference>
<reference evidence="9" key="2">
    <citation type="journal article" date="2017" name="J. Anim. Genet.">
        <title>Multiple reference genome sequences of hot pepper reveal the massive evolution of plant disease resistance genes by retroduplication.</title>
        <authorList>
            <person name="Kim S."/>
            <person name="Park J."/>
            <person name="Yeom S.-I."/>
            <person name="Kim Y.-M."/>
            <person name="Seo E."/>
            <person name="Kim K.-T."/>
            <person name="Kim M.-S."/>
            <person name="Lee J.M."/>
            <person name="Cheong K."/>
            <person name="Shin H.-S."/>
            <person name="Kim S.-B."/>
            <person name="Han K."/>
            <person name="Lee J."/>
            <person name="Park M."/>
            <person name="Lee H.-A."/>
            <person name="Lee H.-Y."/>
            <person name="Lee Y."/>
            <person name="Oh S."/>
            <person name="Lee J.H."/>
            <person name="Choi E."/>
            <person name="Choi E."/>
            <person name="Lee S.E."/>
            <person name="Jeon J."/>
            <person name="Kim H."/>
            <person name="Choi G."/>
            <person name="Song H."/>
            <person name="Lee J."/>
            <person name="Lee S.-C."/>
            <person name="Kwon J.-K."/>
            <person name="Lee H.-Y."/>
            <person name="Koo N."/>
            <person name="Hong Y."/>
            <person name="Kim R.W."/>
            <person name="Kang W.-H."/>
            <person name="Huh J.H."/>
            <person name="Kang B.-C."/>
            <person name="Yang T.-J."/>
            <person name="Lee Y.-H."/>
            <person name="Bennetzen J.L."/>
            <person name="Choi D."/>
        </authorList>
    </citation>
    <scope>NUCLEOTIDE SEQUENCE [LARGE SCALE GENOMIC DNA]</scope>
    <source>
        <strain evidence="9">cv. PBC81</strain>
    </source>
</reference>